<dbReference type="AlphaFoldDB" id="A0A221KGF3"/>
<reference evidence="3 4" key="1">
    <citation type="submission" date="2017-07" db="EMBL/GenBank/DDBJ databases">
        <title>Complete Genome Sequence of the cosmetic ferment Vitreoscilla filiformis (ATCC15551).</title>
        <authorList>
            <person name="Contreras S."/>
            <person name="Sagory-Zalkind P."/>
            <person name="Blanquart H."/>
            <person name="Iltis A."/>
            <person name="Morand S.C."/>
        </authorList>
    </citation>
    <scope>NUCLEOTIDE SEQUENCE [LARGE SCALE GENOMIC DNA]</scope>
    <source>
        <strain evidence="3 4">ATCC 15551</strain>
    </source>
</reference>
<dbReference type="EMBL" id="CP022423">
    <property type="protein sequence ID" value="ASM78108.1"/>
    <property type="molecule type" value="Genomic_DNA"/>
</dbReference>
<gene>
    <name evidence="3" type="ORF">VITFI_CDS2330</name>
</gene>
<feature type="chain" id="PRO_5012262361" description="Ice-binding protein C-terminal domain-containing protein" evidence="1">
    <location>
        <begin position="43"/>
        <end position="262"/>
    </location>
</feature>
<evidence type="ECO:0000259" key="2">
    <source>
        <dbReference type="Pfam" id="PF07589"/>
    </source>
</evidence>
<dbReference type="KEGG" id="vff:VITFI_CDS2330"/>
<accession>A0A221KGF3</accession>
<evidence type="ECO:0000313" key="3">
    <source>
        <dbReference type="EMBL" id="ASM78108.1"/>
    </source>
</evidence>
<organism evidence="3 4">
    <name type="scientific">Vitreoscilla filiformis</name>
    <dbReference type="NCBI Taxonomy" id="63"/>
    <lineage>
        <taxon>Bacteria</taxon>
        <taxon>Pseudomonadati</taxon>
        <taxon>Pseudomonadota</taxon>
        <taxon>Betaproteobacteria</taxon>
        <taxon>Neisseriales</taxon>
        <taxon>Neisseriaceae</taxon>
        <taxon>Vitreoscilla</taxon>
    </lineage>
</organism>
<dbReference type="Pfam" id="PF07589">
    <property type="entry name" value="PEP-CTERM"/>
    <property type="match status" value="1"/>
</dbReference>
<dbReference type="Proteomes" id="UP000199729">
    <property type="component" value="Chromosome"/>
</dbReference>
<feature type="signal peptide" evidence="1">
    <location>
        <begin position="1"/>
        <end position="42"/>
    </location>
</feature>
<dbReference type="InterPro" id="IPR013424">
    <property type="entry name" value="Ice-binding_C"/>
</dbReference>
<evidence type="ECO:0000313" key="4">
    <source>
        <dbReference type="Proteomes" id="UP000199729"/>
    </source>
</evidence>
<proteinExistence type="predicted"/>
<keyword evidence="1" id="KW-0732">Signal</keyword>
<dbReference type="NCBIfam" id="TIGR02595">
    <property type="entry name" value="PEP_CTERM"/>
    <property type="match status" value="1"/>
</dbReference>
<feature type="domain" description="Ice-binding protein C-terminal" evidence="2">
    <location>
        <begin position="237"/>
        <end position="260"/>
    </location>
</feature>
<keyword evidence="4" id="KW-1185">Reference proteome</keyword>
<name>A0A221KGF3_VITFI</name>
<sequence>MSAQQQFHQPWSHIMNAPAFSSSCRRWLAIGALALGASVAHADVLYDPSTQTLPSQQDWVMVDFLGTAQVQNGLFNLSSTGSNSLKSGIARTDQTIDSDTGTTLNFSFQTVSESHANANRAGFSVILLDSEHRGIELGFWATQIWAQSGADFLHAESASFNTTLLRNYSLTLQDGFYSLSSGATTLLTGAMRDYSSFGSVYTQTNFIYMGDNTSSAQGSVKIGAIGLTTGSGGTVSSVPEPATLALWLGALGLLGARRRRLN</sequence>
<protein>
    <recommendedName>
        <fullName evidence="2">Ice-binding protein C-terminal domain-containing protein</fullName>
    </recommendedName>
</protein>
<evidence type="ECO:0000256" key="1">
    <source>
        <dbReference type="SAM" id="SignalP"/>
    </source>
</evidence>